<evidence type="ECO:0000259" key="10">
    <source>
        <dbReference type="PROSITE" id="PS50860"/>
    </source>
</evidence>
<sequence>MGSEFLQSARGGDDGVQVFMLKKVAKYQMLDHLKAALVYSKVYHSYWSSNWEAVCRFFSVGDEVIRRVVFERRKLNAQNHTCTHMKVLGNHFKGSLVPPEKLRFDFADEKPVKPDEAEENLAILNKQIEDELDVFSKEVKLKEAKRVKGLRVVPEEFYPDPVRVVAIENDTWLSLSTKLCGVTDISNTREAAAFALLSEKGVAKDISRVTAVTKACAFKAKELAYSLEQEVHEASTAQGSRQLEDKEISVMANIPTADKADLKAKILLLRHIGIKENKKIAHENIVKAVKVLSEMADLLVEKSSVFSNVSVGSDTAATREAVVGVI</sequence>
<evidence type="ECO:0000256" key="5">
    <source>
        <dbReference type="ARBA" id="ARBA00022741"/>
    </source>
</evidence>
<evidence type="ECO:0000256" key="8">
    <source>
        <dbReference type="ARBA" id="ARBA00022917"/>
    </source>
</evidence>
<evidence type="ECO:0000256" key="9">
    <source>
        <dbReference type="ARBA" id="ARBA00023146"/>
    </source>
</evidence>
<dbReference type="SUPFAM" id="SSF55186">
    <property type="entry name" value="ThrRS/AlaRS common domain"/>
    <property type="match status" value="1"/>
</dbReference>
<evidence type="ECO:0000256" key="2">
    <source>
        <dbReference type="ARBA" id="ARBA00013168"/>
    </source>
</evidence>
<accession>A0AA88XK25</accession>
<dbReference type="Pfam" id="PF07973">
    <property type="entry name" value="tRNA_SAD"/>
    <property type="match status" value="1"/>
</dbReference>
<proteinExistence type="inferred from homology"/>
<gene>
    <name evidence="11" type="ORF">RJ639_026820</name>
</gene>
<dbReference type="PROSITE" id="PS50860">
    <property type="entry name" value="AA_TRNA_LIGASE_II_ALA"/>
    <property type="match status" value="1"/>
</dbReference>
<dbReference type="InterPro" id="IPR018163">
    <property type="entry name" value="Thr/Ala-tRNA-synth_IIc_edit"/>
</dbReference>
<evidence type="ECO:0000256" key="7">
    <source>
        <dbReference type="ARBA" id="ARBA00022884"/>
    </source>
</evidence>
<evidence type="ECO:0000256" key="3">
    <source>
        <dbReference type="ARBA" id="ARBA00022555"/>
    </source>
</evidence>
<dbReference type="InterPro" id="IPR012947">
    <property type="entry name" value="tRNA_SAD"/>
</dbReference>
<reference evidence="11" key="1">
    <citation type="submission" date="2022-12" db="EMBL/GenBank/DDBJ databases">
        <title>Draft genome assemblies for two species of Escallonia (Escalloniales).</title>
        <authorList>
            <person name="Chanderbali A."/>
            <person name="Dervinis C."/>
            <person name="Anghel I."/>
            <person name="Soltis D."/>
            <person name="Soltis P."/>
            <person name="Zapata F."/>
        </authorList>
    </citation>
    <scope>NUCLEOTIDE SEQUENCE</scope>
    <source>
        <strain evidence="11">UCBG64.0493</strain>
        <tissue evidence="11">Leaf</tissue>
    </source>
</reference>
<comment type="caution">
    <text evidence="11">The sequence shown here is derived from an EMBL/GenBank/DDBJ whole genome shotgun (WGS) entry which is preliminary data.</text>
</comment>
<name>A0AA88XK25_9ASTE</name>
<dbReference type="EMBL" id="JAVXUP010000055">
    <property type="protein sequence ID" value="KAK3040415.1"/>
    <property type="molecule type" value="Genomic_DNA"/>
</dbReference>
<dbReference type="PANTHER" id="PTHR11777:SF9">
    <property type="entry name" value="ALANINE--TRNA LIGASE, CYTOPLASMIC"/>
    <property type="match status" value="1"/>
</dbReference>
<protein>
    <recommendedName>
        <fullName evidence="2">alanine--tRNA ligase</fullName>
        <ecNumber evidence="2">6.1.1.7</ecNumber>
    </recommendedName>
</protein>
<dbReference type="GO" id="GO:0002161">
    <property type="term" value="F:aminoacyl-tRNA deacylase activity"/>
    <property type="evidence" value="ECO:0007669"/>
    <property type="project" value="TreeGrafter"/>
</dbReference>
<evidence type="ECO:0000256" key="4">
    <source>
        <dbReference type="ARBA" id="ARBA00022598"/>
    </source>
</evidence>
<evidence type="ECO:0000256" key="1">
    <source>
        <dbReference type="ARBA" id="ARBA00008226"/>
    </source>
</evidence>
<dbReference type="InterPro" id="IPR050058">
    <property type="entry name" value="Ala-tRNA_ligase"/>
</dbReference>
<dbReference type="GO" id="GO:0009507">
    <property type="term" value="C:chloroplast"/>
    <property type="evidence" value="ECO:0007669"/>
    <property type="project" value="TreeGrafter"/>
</dbReference>
<dbReference type="FunFam" id="3.30.980.10:FF:000004">
    <property type="entry name" value="Alanine--tRNA ligase, cytoplasmic"/>
    <property type="match status" value="1"/>
</dbReference>
<dbReference type="GO" id="GO:0004813">
    <property type="term" value="F:alanine-tRNA ligase activity"/>
    <property type="evidence" value="ECO:0007669"/>
    <property type="project" value="UniProtKB-EC"/>
</dbReference>
<keyword evidence="12" id="KW-1185">Reference proteome</keyword>
<keyword evidence="5" id="KW-0547">Nucleotide-binding</keyword>
<keyword evidence="7" id="KW-0694">RNA-binding</keyword>
<dbReference type="AlphaFoldDB" id="A0AA88XK25"/>
<keyword evidence="4" id="KW-0436">Ligase</keyword>
<dbReference type="Gene3D" id="3.30.980.10">
    <property type="entry name" value="Threonyl-trna Synthetase, Chain A, domain 2"/>
    <property type="match status" value="1"/>
</dbReference>
<feature type="domain" description="Alanyl-transfer RNA synthetases family profile" evidence="10">
    <location>
        <begin position="12"/>
        <end position="223"/>
    </location>
</feature>
<evidence type="ECO:0000256" key="6">
    <source>
        <dbReference type="ARBA" id="ARBA00022840"/>
    </source>
</evidence>
<dbReference type="Proteomes" id="UP001188597">
    <property type="component" value="Unassembled WGS sequence"/>
</dbReference>
<organism evidence="11 12">
    <name type="scientific">Escallonia herrerae</name>
    <dbReference type="NCBI Taxonomy" id="1293975"/>
    <lineage>
        <taxon>Eukaryota</taxon>
        <taxon>Viridiplantae</taxon>
        <taxon>Streptophyta</taxon>
        <taxon>Embryophyta</taxon>
        <taxon>Tracheophyta</taxon>
        <taxon>Spermatophyta</taxon>
        <taxon>Magnoliopsida</taxon>
        <taxon>eudicotyledons</taxon>
        <taxon>Gunneridae</taxon>
        <taxon>Pentapetalae</taxon>
        <taxon>asterids</taxon>
        <taxon>campanulids</taxon>
        <taxon>Escalloniales</taxon>
        <taxon>Escalloniaceae</taxon>
        <taxon>Escallonia</taxon>
    </lineage>
</organism>
<comment type="similarity">
    <text evidence="1">Belongs to the class-II aminoacyl-tRNA synthetase family.</text>
</comment>
<keyword evidence="6" id="KW-0067">ATP-binding</keyword>
<keyword evidence="3" id="KW-0820">tRNA-binding</keyword>
<dbReference type="GO" id="GO:0005524">
    <property type="term" value="F:ATP binding"/>
    <property type="evidence" value="ECO:0007669"/>
    <property type="project" value="UniProtKB-KW"/>
</dbReference>
<evidence type="ECO:0000313" key="11">
    <source>
        <dbReference type="EMBL" id="KAK3040415.1"/>
    </source>
</evidence>
<dbReference type="PANTHER" id="PTHR11777">
    <property type="entry name" value="ALANYL-TRNA SYNTHETASE"/>
    <property type="match status" value="1"/>
</dbReference>
<dbReference type="InterPro" id="IPR018165">
    <property type="entry name" value="Ala-tRNA-synth_IIc_core"/>
</dbReference>
<dbReference type="GO" id="GO:0005739">
    <property type="term" value="C:mitochondrion"/>
    <property type="evidence" value="ECO:0007669"/>
    <property type="project" value="TreeGrafter"/>
</dbReference>
<keyword evidence="9" id="KW-0030">Aminoacyl-tRNA synthetase</keyword>
<dbReference type="EC" id="6.1.1.7" evidence="2"/>
<evidence type="ECO:0000313" key="12">
    <source>
        <dbReference type="Proteomes" id="UP001188597"/>
    </source>
</evidence>
<keyword evidence="8" id="KW-0648">Protein biosynthesis</keyword>
<dbReference type="GO" id="GO:0006419">
    <property type="term" value="P:alanyl-tRNA aminoacylation"/>
    <property type="evidence" value="ECO:0007669"/>
    <property type="project" value="InterPro"/>
</dbReference>
<dbReference type="SMART" id="SM00863">
    <property type="entry name" value="tRNA_SAD"/>
    <property type="match status" value="1"/>
</dbReference>
<dbReference type="GO" id="GO:0000049">
    <property type="term" value="F:tRNA binding"/>
    <property type="evidence" value="ECO:0007669"/>
    <property type="project" value="UniProtKB-KW"/>
</dbReference>